<accession>A0A7R6R6H5</accession>
<gene>
    <name evidence="1" type="ORF">ICHIAU1_P160</name>
</gene>
<proteinExistence type="predicted"/>
<reference evidence="2" key="1">
    <citation type="submission" date="2020-01" db="EMBL/GenBank/DDBJ databases">
        <title>Phosphoaccumulans saitamaens gen. nov., sp. nov., a polyphosphate accumulating bacterium isolated from surface river water.</title>
        <authorList>
            <person name="Watanabe K."/>
            <person name="Suda W."/>
        </authorList>
    </citation>
    <scope>NUCLEOTIDE SEQUENCE [LARGE SCALE GENOMIC DNA]</scope>
    <source>
        <strain evidence="2">ICHIAU1</strain>
        <plasmid evidence="2">pichiau1 dna</plasmid>
    </source>
</reference>
<name>A0A7R6R6H5_9RHOO</name>
<organism evidence="1 2">
    <name type="scientific">Fluviibacter phosphoraccumulans</name>
    <dbReference type="NCBI Taxonomy" id="1751046"/>
    <lineage>
        <taxon>Bacteria</taxon>
        <taxon>Pseudomonadati</taxon>
        <taxon>Pseudomonadota</taxon>
        <taxon>Betaproteobacteria</taxon>
        <taxon>Rhodocyclales</taxon>
        <taxon>Fluviibacteraceae</taxon>
        <taxon>Fluviibacter</taxon>
    </lineage>
</organism>
<evidence type="ECO:0000313" key="1">
    <source>
        <dbReference type="EMBL" id="BBU70079.1"/>
    </source>
</evidence>
<sequence length="126" mass="14210">MKRVRKETWQVAALIAKMMQTSGQTRARISDKQMRLLAGRSRLESSVRERIREDALDYGYLIHRLDAGSSTSGNVIVALSALAAAKTLKRTDTFTDEQWATIRNGTFDFDSLQDELLNDEEDGAEE</sequence>
<geneLocation type="plasmid" evidence="2">
    <name>pichiau1 dna</name>
</geneLocation>
<dbReference type="Proteomes" id="UP000463961">
    <property type="component" value="Plasmid pICHIAU1"/>
</dbReference>
<dbReference type="EMBL" id="AP022346">
    <property type="protein sequence ID" value="BBU70079.1"/>
    <property type="molecule type" value="Genomic_DNA"/>
</dbReference>
<keyword evidence="1" id="KW-0614">Plasmid</keyword>
<keyword evidence="2" id="KW-1185">Reference proteome</keyword>
<dbReference type="RefSeq" id="WP_162051022.1">
    <property type="nucleotide sequence ID" value="NZ_AP022346.1"/>
</dbReference>
<evidence type="ECO:0000313" key="2">
    <source>
        <dbReference type="Proteomes" id="UP000463961"/>
    </source>
</evidence>
<dbReference type="AlphaFoldDB" id="A0A7R6R6H5"/>
<protein>
    <submittedName>
        <fullName evidence="1">Uncharacterized protein</fullName>
    </submittedName>
</protein>